<comment type="caution">
    <text evidence="2">The sequence shown here is derived from an EMBL/GenBank/DDBJ whole genome shotgun (WGS) entry which is preliminary data.</text>
</comment>
<keyword evidence="3" id="KW-1185">Reference proteome</keyword>
<evidence type="ECO:0000313" key="3">
    <source>
        <dbReference type="Proteomes" id="UP000186817"/>
    </source>
</evidence>
<organism evidence="2 3">
    <name type="scientific">Symbiodinium microadriaticum</name>
    <name type="common">Dinoflagellate</name>
    <name type="synonym">Zooxanthella microadriatica</name>
    <dbReference type="NCBI Taxonomy" id="2951"/>
    <lineage>
        <taxon>Eukaryota</taxon>
        <taxon>Sar</taxon>
        <taxon>Alveolata</taxon>
        <taxon>Dinophyceae</taxon>
        <taxon>Suessiales</taxon>
        <taxon>Symbiodiniaceae</taxon>
        <taxon>Symbiodinium</taxon>
    </lineage>
</organism>
<dbReference type="AlphaFoldDB" id="A0A1Q9EAV4"/>
<gene>
    <name evidence="2" type="ORF">AK812_SmicGene12388</name>
</gene>
<sequence>MSKTSSNEEITRLGRTAFANGIPAAAPYRRRTFTWQGEVRVIREGFEVFFVRTKSVLMVRMYPSRFPRRDLPDVALLFSESLNKEIAELTPGDWVEFEATMTLHGYRGDPELMTLWHIKRVEPPTPLSSSAGRGAPPPGRPELKMGEGKRPAEAEAIPVEPEVKKPEPEVKGSQPQESPQQVAEADPQKETEKETQAPQGEAAPEQLAASAAAQPETLQGSE</sequence>
<dbReference type="EMBL" id="LSRX01000208">
    <property type="protein sequence ID" value="OLQ04532.1"/>
    <property type="molecule type" value="Genomic_DNA"/>
</dbReference>
<evidence type="ECO:0000256" key="1">
    <source>
        <dbReference type="SAM" id="MobiDB-lite"/>
    </source>
</evidence>
<feature type="compositionally biased region" description="Basic and acidic residues" evidence="1">
    <location>
        <begin position="161"/>
        <end position="170"/>
    </location>
</feature>
<proteinExistence type="predicted"/>
<evidence type="ECO:0000313" key="2">
    <source>
        <dbReference type="EMBL" id="OLQ04532.1"/>
    </source>
</evidence>
<feature type="compositionally biased region" description="Basic and acidic residues" evidence="1">
    <location>
        <begin position="141"/>
        <end position="153"/>
    </location>
</feature>
<dbReference type="Proteomes" id="UP000186817">
    <property type="component" value="Unassembled WGS sequence"/>
</dbReference>
<reference evidence="2 3" key="1">
    <citation type="submission" date="2016-02" db="EMBL/GenBank/DDBJ databases">
        <title>Genome analysis of coral dinoflagellate symbionts highlights evolutionary adaptations to a symbiotic lifestyle.</title>
        <authorList>
            <person name="Aranda M."/>
            <person name="Li Y."/>
            <person name="Liew Y.J."/>
            <person name="Baumgarten S."/>
            <person name="Simakov O."/>
            <person name="Wilson M."/>
            <person name="Piel J."/>
            <person name="Ashoor H."/>
            <person name="Bougouffa S."/>
            <person name="Bajic V.B."/>
            <person name="Ryu T."/>
            <person name="Ravasi T."/>
            <person name="Bayer T."/>
            <person name="Micklem G."/>
            <person name="Kim H."/>
            <person name="Bhak J."/>
            <person name="Lajeunesse T.C."/>
            <person name="Voolstra C.R."/>
        </authorList>
    </citation>
    <scope>NUCLEOTIDE SEQUENCE [LARGE SCALE GENOMIC DNA]</scope>
    <source>
        <strain evidence="2 3">CCMP2467</strain>
    </source>
</reference>
<feature type="region of interest" description="Disordered" evidence="1">
    <location>
        <begin position="123"/>
        <end position="222"/>
    </location>
</feature>
<feature type="compositionally biased region" description="Low complexity" evidence="1">
    <location>
        <begin position="201"/>
        <end position="222"/>
    </location>
</feature>
<dbReference type="OrthoDB" id="5599753at2759"/>
<feature type="compositionally biased region" description="Basic and acidic residues" evidence="1">
    <location>
        <begin position="186"/>
        <end position="195"/>
    </location>
</feature>
<protein>
    <submittedName>
        <fullName evidence="2">Uncharacterized protein</fullName>
    </submittedName>
</protein>
<accession>A0A1Q9EAV4</accession>
<name>A0A1Q9EAV4_SYMMI</name>